<protein>
    <submittedName>
        <fullName evidence="6">Probable sulfate transporter 3.4</fullName>
    </submittedName>
</protein>
<comment type="caution">
    <text evidence="6">The sequence shown here is derived from an EMBL/GenBank/DDBJ whole genome shotgun (WGS) entry which is preliminary data.</text>
</comment>
<evidence type="ECO:0000256" key="2">
    <source>
        <dbReference type="ARBA" id="ARBA00022692"/>
    </source>
</evidence>
<organism evidence="6 7">
    <name type="scientific">Tanacetum coccineum</name>
    <dbReference type="NCBI Taxonomy" id="301880"/>
    <lineage>
        <taxon>Eukaryota</taxon>
        <taxon>Viridiplantae</taxon>
        <taxon>Streptophyta</taxon>
        <taxon>Embryophyta</taxon>
        <taxon>Tracheophyta</taxon>
        <taxon>Spermatophyta</taxon>
        <taxon>Magnoliopsida</taxon>
        <taxon>eudicotyledons</taxon>
        <taxon>Gunneridae</taxon>
        <taxon>Pentapetalae</taxon>
        <taxon>asterids</taxon>
        <taxon>campanulids</taxon>
        <taxon>Asterales</taxon>
        <taxon>Asteraceae</taxon>
        <taxon>Asteroideae</taxon>
        <taxon>Anthemideae</taxon>
        <taxon>Anthemidinae</taxon>
        <taxon>Tanacetum</taxon>
    </lineage>
</organism>
<name>A0ABQ5IYQ3_9ASTR</name>
<dbReference type="EMBL" id="BQNB010021341">
    <property type="protein sequence ID" value="GJU05363.1"/>
    <property type="molecule type" value="Genomic_DNA"/>
</dbReference>
<keyword evidence="7" id="KW-1185">Reference proteome</keyword>
<keyword evidence="4" id="KW-0472">Membrane</keyword>
<sequence length="99" mass="10446">MICMCIDHNNGGAGDGYGSDDFVAGSDSSRERKKDSSFVPPVICSVLGSSRHSAVGPVSIASLVMGTMLNEAVPYAQDPVLYLKLAFAATFLQASFKRL</sequence>
<evidence type="ECO:0000313" key="7">
    <source>
        <dbReference type="Proteomes" id="UP001151760"/>
    </source>
</evidence>
<reference evidence="6" key="2">
    <citation type="submission" date="2022-01" db="EMBL/GenBank/DDBJ databases">
        <authorList>
            <person name="Yamashiro T."/>
            <person name="Shiraishi A."/>
            <person name="Satake H."/>
            <person name="Nakayama K."/>
        </authorList>
    </citation>
    <scope>NUCLEOTIDE SEQUENCE</scope>
</reference>
<reference evidence="6" key="1">
    <citation type="journal article" date="2022" name="Int. J. Mol. Sci.">
        <title>Draft Genome of Tanacetum Coccineum: Genomic Comparison of Closely Related Tanacetum-Family Plants.</title>
        <authorList>
            <person name="Yamashiro T."/>
            <person name="Shiraishi A."/>
            <person name="Nakayama K."/>
            <person name="Satake H."/>
        </authorList>
    </citation>
    <scope>NUCLEOTIDE SEQUENCE</scope>
</reference>
<dbReference type="InterPro" id="IPR011547">
    <property type="entry name" value="SLC26A/SulP_dom"/>
</dbReference>
<feature type="domain" description="SLC26A/SulP transporter" evidence="5">
    <location>
        <begin position="36"/>
        <end position="93"/>
    </location>
</feature>
<keyword evidence="2" id="KW-0812">Transmembrane</keyword>
<keyword evidence="3" id="KW-1133">Transmembrane helix</keyword>
<evidence type="ECO:0000313" key="6">
    <source>
        <dbReference type="EMBL" id="GJU05363.1"/>
    </source>
</evidence>
<evidence type="ECO:0000256" key="4">
    <source>
        <dbReference type="ARBA" id="ARBA00023136"/>
    </source>
</evidence>
<comment type="subcellular location">
    <subcellularLocation>
        <location evidence="1">Membrane</location>
        <topology evidence="1">Multi-pass membrane protein</topology>
    </subcellularLocation>
</comment>
<evidence type="ECO:0000256" key="3">
    <source>
        <dbReference type="ARBA" id="ARBA00022989"/>
    </source>
</evidence>
<dbReference type="Proteomes" id="UP001151760">
    <property type="component" value="Unassembled WGS sequence"/>
</dbReference>
<dbReference type="Pfam" id="PF00916">
    <property type="entry name" value="Sulfate_transp"/>
    <property type="match status" value="1"/>
</dbReference>
<gene>
    <name evidence="6" type="ORF">Tco_1121793</name>
</gene>
<accession>A0ABQ5IYQ3</accession>
<evidence type="ECO:0000259" key="5">
    <source>
        <dbReference type="Pfam" id="PF00916"/>
    </source>
</evidence>
<evidence type="ECO:0000256" key="1">
    <source>
        <dbReference type="ARBA" id="ARBA00004141"/>
    </source>
</evidence>
<proteinExistence type="predicted"/>